<dbReference type="GO" id="GO:0046872">
    <property type="term" value="F:metal ion binding"/>
    <property type="evidence" value="ECO:0007669"/>
    <property type="project" value="UniProtKB-KW"/>
</dbReference>
<sequence>MILDNEDEMQVGGKMQLTDEEAIANDIIMKYKNEELSRAFHNPRHFNFSRHYFSYKHQIDQSNLYQIIRKMPKGAALHIHSSLMLSADRVMELTYEDHLYACFTKSELDLQFSISVPRRPCPHEWRLLSELRNESSDVTALDAELRKYFTLYTDNEDSMRADINYTWNRFNRVVKTIGSLISYRPVREKHFYEGLKEFYDDNVRYMEVRSGLARLYELDGTVHNITYLAHLFNRVANRFKEEYPDFHGIKLIVTRWRGADVTQIKEIVDAAHQVKKELPEIFAGFDLVGQEDVGRPLKDFLPVLSEAQEDMNFFFHGGETNWFGTSTDENLVDAVLLDSKRIGHGYALIKHPALMATVKQKDIAIEVNVISNSVLSLVCDVRNHPLATYLALGLPVVISSDDPGAWEADPMSHDYYVTFAGVASKKSDLRLLKQLVINSIRYSTLDDRGKTSMFKLFHRDWSQFIQSMITIDPMR</sequence>
<keyword evidence="6" id="KW-0964">Secreted</keyword>
<keyword evidence="7" id="KW-0479">Metal-binding</keyword>
<proteinExistence type="inferred from homology"/>
<dbReference type="FunFam" id="3.20.20.140:FF:000017">
    <property type="entry name" value="Adenosine deaminase 2"/>
    <property type="match status" value="1"/>
</dbReference>
<dbReference type="GO" id="GO:0006154">
    <property type="term" value="P:adenosine catabolic process"/>
    <property type="evidence" value="ECO:0007669"/>
    <property type="project" value="InterPro"/>
</dbReference>
<feature type="domain" description="Adenosine/AMP deaminase N-terminal" evidence="12">
    <location>
        <begin position="2"/>
        <end position="68"/>
    </location>
</feature>
<evidence type="ECO:0000256" key="7">
    <source>
        <dbReference type="ARBA" id="ARBA00022723"/>
    </source>
</evidence>
<evidence type="ECO:0000256" key="1">
    <source>
        <dbReference type="ARBA" id="ARBA00001947"/>
    </source>
</evidence>
<dbReference type="InterPro" id="IPR006331">
    <property type="entry name" value="ADGF"/>
</dbReference>
<dbReference type="InterPro" id="IPR001365">
    <property type="entry name" value="A_deaminase_dom"/>
</dbReference>
<dbReference type="Proteomes" id="UP001497472">
    <property type="component" value="Unassembled WGS sequence"/>
</dbReference>
<dbReference type="InterPro" id="IPR013659">
    <property type="entry name" value="A_deaminase_N"/>
</dbReference>
<name>A0AAV1IX99_9NEOP</name>
<dbReference type="PANTHER" id="PTHR11409">
    <property type="entry name" value="ADENOSINE DEAMINASE"/>
    <property type="match status" value="1"/>
</dbReference>
<dbReference type="EMBL" id="CAVLEF010000002">
    <property type="protein sequence ID" value="CAK1541768.1"/>
    <property type="molecule type" value="Genomic_DNA"/>
</dbReference>
<evidence type="ECO:0000256" key="10">
    <source>
        <dbReference type="ARBA" id="ARBA00047764"/>
    </source>
</evidence>
<organism evidence="13 14">
    <name type="scientific">Leptosia nina</name>
    <dbReference type="NCBI Taxonomy" id="320188"/>
    <lineage>
        <taxon>Eukaryota</taxon>
        <taxon>Metazoa</taxon>
        <taxon>Ecdysozoa</taxon>
        <taxon>Arthropoda</taxon>
        <taxon>Hexapoda</taxon>
        <taxon>Insecta</taxon>
        <taxon>Pterygota</taxon>
        <taxon>Neoptera</taxon>
        <taxon>Endopterygota</taxon>
        <taxon>Lepidoptera</taxon>
        <taxon>Glossata</taxon>
        <taxon>Ditrysia</taxon>
        <taxon>Papilionoidea</taxon>
        <taxon>Pieridae</taxon>
        <taxon>Pierinae</taxon>
        <taxon>Leptosia</taxon>
    </lineage>
</organism>
<keyword evidence="14" id="KW-1185">Reference proteome</keyword>
<dbReference type="SUPFAM" id="SSF51556">
    <property type="entry name" value="Metallo-dependent hydrolases"/>
    <property type="match status" value="1"/>
</dbReference>
<feature type="domain" description="Adenosine deaminase" evidence="11">
    <location>
        <begin position="165"/>
        <end position="453"/>
    </location>
</feature>
<comment type="subcellular location">
    <subcellularLocation>
        <location evidence="2">Secreted</location>
    </subcellularLocation>
</comment>
<dbReference type="Pfam" id="PF00962">
    <property type="entry name" value="A_deaminase"/>
    <property type="match status" value="1"/>
</dbReference>
<dbReference type="InterPro" id="IPR006330">
    <property type="entry name" value="Ado/ade_deaminase"/>
</dbReference>
<accession>A0AAV1IX99</accession>
<comment type="cofactor">
    <cofactor evidence="1">
        <name>Zn(2+)</name>
        <dbReference type="ChEBI" id="CHEBI:29105"/>
    </cofactor>
</comment>
<evidence type="ECO:0000256" key="5">
    <source>
        <dbReference type="ARBA" id="ARBA00018099"/>
    </source>
</evidence>
<dbReference type="EC" id="3.5.4.4" evidence="4"/>
<evidence type="ECO:0000256" key="4">
    <source>
        <dbReference type="ARBA" id="ARBA00012784"/>
    </source>
</evidence>
<evidence type="ECO:0000313" key="14">
    <source>
        <dbReference type="Proteomes" id="UP001497472"/>
    </source>
</evidence>
<dbReference type="NCBIfam" id="TIGR01431">
    <property type="entry name" value="adm_rel"/>
    <property type="match status" value="1"/>
</dbReference>
<reference evidence="13 14" key="1">
    <citation type="submission" date="2023-11" db="EMBL/GenBank/DDBJ databases">
        <authorList>
            <person name="Okamura Y."/>
        </authorList>
    </citation>
    <scope>NUCLEOTIDE SEQUENCE [LARGE SCALE GENOMIC DNA]</scope>
</reference>
<gene>
    <name evidence="13" type="ORF">LNINA_LOCUS1724</name>
</gene>
<comment type="caution">
    <text evidence="13">The sequence shown here is derived from an EMBL/GenBank/DDBJ whole genome shotgun (WGS) entry which is preliminary data.</text>
</comment>
<dbReference type="GO" id="GO:0004000">
    <property type="term" value="F:adenosine deaminase activity"/>
    <property type="evidence" value="ECO:0007669"/>
    <property type="project" value="InterPro"/>
</dbReference>
<evidence type="ECO:0000313" key="13">
    <source>
        <dbReference type="EMBL" id="CAK1541768.1"/>
    </source>
</evidence>
<dbReference type="Gene3D" id="3.20.20.140">
    <property type="entry name" value="Metal-dependent hydrolases"/>
    <property type="match status" value="1"/>
</dbReference>
<dbReference type="Pfam" id="PF08451">
    <property type="entry name" value="A_deaminase_N"/>
    <property type="match status" value="1"/>
</dbReference>
<evidence type="ECO:0000256" key="3">
    <source>
        <dbReference type="ARBA" id="ARBA00006083"/>
    </source>
</evidence>
<comment type="catalytic activity">
    <reaction evidence="10">
        <text>adenosine + H2O + H(+) = inosine + NH4(+)</text>
        <dbReference type="Rhea" id="RHEA:24408"/>
        <dbReference type="ChEBI" id="CHEBI:15377"/>
        <dbReference type="ChEBI" id="CHEBI:15378"/>
        <dbReference type="ChEBI" id="CHEBI:16335"/>
        <dbReference type="ChEBI" id="CHEBI:17596"/>
        <dbReference type="ChEBI" id="CHEBI:28938"/>
        <dbReference type="EC" id="3.5.4.4"/>
    </reaction>
</comment>
<dbReference type="GO" id="GO:0005615">
    <property type="term" value="C:extracellular space"/>
    <property type="evidence" value="ECO:0007669"/>
    <property type="project" value="InterPro"/>
</dbReference>
<dbReference type="AlphaFoldDB" id="A0AAV1IX99"/>
<comment type="similarity">
    <text evidence="3">Belongs to the metallo-dependent hydrolases superfamily. Adenosine and AMP deaminases family. ADGF subfamily.</text>
</comment>
<dbReference type="GO" id="GO:0046103">
    <property type="term" value="P:inosine biosynthetic process"/>
    <property type="evidence" value="ECO:0007669"/>
    <property type="project" value="TreeGrafter"/>
</dbReference>
<evidence type="ECO:0000256" key="2">
    <source>
        <dbReference type="ARBA" id="ARBA00004613"/>
    </source>
</evidence>
<dbReference type="InterPro" id="IPR032466">
    <property type="entry name" value="Metal_Hydrolase"/>
</dbReference>
<protein>
    <recommendedName>
        <fullName evidence="5">Adenosine deaminase</fullName>
        <ecNumber evidence="4">3.5.4.4</ecNumber>
    </recommendedName>
</protein>
<evidence type="ECO:0000256" key="9">
    <source>
        <dbReference type="ARBA" id="ARBA00022801"/>
    </source>
</evidence>
<evidence type="ECO:0000256" key="8">
    <source>
        <dbReference type="ARBA" id="ARBA00022729"/>
    </source>
</evidence>
<evidence type="ECO:0000259" key="11">
    <source>
        <dbReference type="Pfam" id="PF00962"/>
    </source>
</evidence>
<evidence type="ECO:0000259" key="12">
    <source>
        <dbReference type="Pfam" id="PF08451"/>
    </source>
</evidence>
<keyword evidence="8" id="KW-0732">Signal</keyword>
<keyword evidence="9" id="KW-0378">Hydrolase</keyword>
<evidence type="ECO:0000256" key="6">
    <source>
        <dbReference type="ARBA" id="ARBA00022525"/>
    </source>
</evidence>
<dbReference type="PANTHER" id="PTHR11409:SF39">
    <property type="entry name" value="ADENOSINE DEAMINASE 2"/>
    <property type="match status" value="1"/>
</dbReference>